<dbReference type="Pfam" id="PF01136">
    <property type="entry name" value="Peptidase_U32"/>
    <property type="match status" value="1"/>
</dbReference>
<proteinExistence type="predicted"/>
<dbReference type="EMBL" id="BDUF01000014">
    <property type="protein sequence ID" value="GAX89063.1"/>
    <property type="molecule type" value="Genomic_DNA"/>
</dbReference>
<comment type="caution">
    <text evidence="1">The sequence shown here is derived from an EMBL/GenBank/DDBJ whole genome shotgun (WGS) entry which is preliminary data.</text>
</comment>
<dbReference type="InterPro" id="IPR051454">
    <property type="entry name" value="RNA/ubiquinone_mod_enzymes"/>
</dbReference>
<dbReference type="PANTHER" id="PTHR30217:SF7">
    <property type="entry name" value="TRNA HYDROXYLATION PROTEIN P2"/>
    <property type="match status" value="1"/>
</dbReference>
<sequence length="309" mass="34894">MGKKTELLVTAGDLQEAERMLQAGADAISIGHERYALRMPGSFELPDIRDAVALARHFQAKVYVSINALLHNDSLPELNDYIRQLNEAGVDAIVFGDPAVLMASRLAASKLKLHWNTETTSTNYRTVNYWAGRGVARAILARELSMEEVLYIKQNTKIEVQVQVHGATCIFHSRRELVGNYMQHQGRMAEEGNRSRNRHMFLKEKNRSEERYPIFEDRHGTHILSAEDICMLEHLGPFLTAGIDSFKIEGLLKTADYNAAVVSLYRKAIDCLADNPNAGIHPGWLAELRSIQPPDRPLGTGFYFREQIY</sequence>
<dbReference type="RefSeq" id="WP_165912523.1">
    <property type="nucleotide sequence ID" value="NZ_BDUF01000014.1"/>
</dbReference>
<gene>
    <name evidence="1" type="ORF">EFBL_0677</name>
</gene>
<evidence type="ECO:0000313" key="2">
    <source>
        <dbReference type="Proteomes" id="UP000217785"/>
    </source>
</evidence>
<organism evidence="1 2">
    <name type="scientific">Effusibacillus lacus</name>
    <dbReference type="NCBI Taxonomy" id="1348429"/>
    <lineage>
        <taxon>Bacteria</taxon>
        <taxon>Bacillati</taxon>
        <taxon>Bacillota</taxon>
        <taxon>Bacilli</taxon>
        <taxon>Bacillales</taxon>
        <taxon>Alicyclobacillaceae</taxon>
        <taxon>Effusibacillus</taxon>
    </lineage>
</organism>
<reference evidence="2" key="1">
    <citation type="submission" date="2017-07" db="EMBL/GenBank/DDBJ databases">
        <title>Draft genome sequence of Effusibacillus lacus strain skLN1.</title>
        <authorList>
            <person name="Watanabe M."/>
            <person name="Kojima H."/>
            <person name="Fukui M."/>
        </authorList>
    </citation>
    <scope>NUCLEOTIDE SEQUENCE [LARGE SCALE GENOMIC DNA]</scope>
    <source>
        <strain evidence="2">skLN1</strain>
    </source>
</reference>
<name>A0A292YJY3_9BACL</name>
<protein>
    <submittedName>
        <fullName evidence="1">Peptidase U32</fullName>
    </submittedName>
</protein>
<dbReference type="Proteomes" id="UP000217785">
    <property type="component" value="Unassembled WGS sequence"/>
</dbReference>
<dbReference type="PANTHER" id="PTHR30217">
    <property type="entry name" value="PEPTIDASE U32 FAMILY"/>
    <property type="match status" value="1"/>
</dbReference>
<keyword evidence="2" id="KW-1185">Reference proteome</keyword>
<dbReference type="AlphaFoldDB" id="A0A292YJY3"/>
<dbReference type="InterPro" id="IPR001539">
    <property type="entry name" value="Peptidase_U32"/>
</dbReference>
<accession>A0A292YJY3</accession>
<evidence type="ECO:0000313" key="1">
    <source>
        <dbReference type="EMBL" id="GAX89063.1"/>
    </source>
</evidence>